<evidence type="ECO:0000256" key="1">
    <source>
        <dbReference type="ARBA" id="ARBA00038283"/>
    </source>
</evidence>
<dbReference type="GO" id="GO:0003887">
    <property type="term" value="F:DNA-directed DNA polymerase activity"/>
    <property type="evidence" value="ECO:0007669"/>
    <property type="project" value="InterPro"/>
</dbReference>
<dbReference type="InterPro" id="IPR000525">
    <property type="entry name" value="Initiator_Rep_WH1"/>
</dbReference>
<feature type="domain" description="Initiator Rep protein WH1" evidence="2">
    <location>
        <begin position="44"/>
        <end position="178"/>
    </location>
</feature>
<keyword evidence="4" id="KW-1185">Reference proteome</keyword>
<organism evidence="3 4">
    <name type="scientific">Sporomusa termitida</name>
    <dbReference type="NCBI Taxonomy" id="2377"/>
    <lineage>
        <taxon>Bacteria</taxon>
        <taxon>Bacillati</taxon>
        <taxon>Bacillota</taxon>
        <taxon>Negativicutes</taxon>
        <taxon>Selenomonadales</taxon>
        <taxon>Sporomusaceae</taxon>
        <taxon>Sporomusa</taxon>
    </lineage>
</organism>
<dbReference type="InterPro" id="IPR036390">
    <property type="entry name" value="WH_DNA-bd_sf"/>
</dbReference>
<comment type="similarity">
    <text evidence="1">Belongs to the initiator RepB protein family.</text>
</comment>
<dbReference type="AlphaFoldDB" id="A0A517DWF9"/>
<dbReference type="SUPFAM" id="SSF46785">
    <property type="entry name" value="Winged helix' DNA-binding domain"/>
    <property type="match status" value="2"/>
</dbReference>
<accession>A0A517DWF9</accession>
<dbReference type="OrthoDB" id="1678005at2"/>
<dbReference type="Pfam" id="PF01051">
    <property type="entry name" value="Rep3_N"/>
    <property type="match status" value="1"/>
</dbReference>
<dbReference type="RefSeq" id="WP_144351160.1">
    <property type="nucleotide sequence ID" value="NZ_CP036259.1"/>
</dbReference>
<proteinExistence type="inferred from homology"/>
<name>A0A517DWF9_9FIRM</name>
<sequence>MDINLKRTITGLEQQKLINTALCPDGQITRPNQLVKTGSIIGRRDSLTELQQKILTAAIALSYESRPNKPDHAAYKMHFNDFVKICGDSSSNDMYAYIVNEIEKISKKGLWLYDEQTQTLIRTQWFQAIAYRGQEILFQFTERVLSLIAAIDPGDIEYRLVKGIQYKGKHTLAVFEILRSWKSAGVVEYSIAEMMRQLSLEHTRYSYGQLRLRVIEPSIQEIYEWDDAIFVRFGPTFSGRRVEGIWFEVITGEKARQLRKQEPEFKFSSPEQKHGAIK</sequence>
<protein>
    <submittedName>
        <fullName evidence="3">Initiator Replication protein</fullName>
    </submittedName>
</protein>
<evidence type="ECO:0000259" key="2">
    <source>
        <dbReference type="Pfam" id="PF01051"/>
    </source>
</evidence>
<dbReference type="EMBL" id="CP036259">
    <property type="protein sequence ID" value="QDR81695.1"/>
    <property type="molecule type" value="Genomic_DNA"/>
</dbReference>
<evidence type="ECO:0000313" key="4">
    <source>
        <dbReference type="Proteomes" id="UP000320776"/>
    </source>
</evidence>
<dbReference type="KEGG" id="sted:SPTER_31070"/>
<evidence type="ECO:0000313" key="3">
    <source>
        <dbReference type="EMBL" id="QDR81695.1"/>
    </source>
</evidence>
<dbReference type="Proteomes" id="UP000320776">
    <property type="component" value="Chromosome"/>
</dbReference>
<dbReference type="GO" id="GO:0006270">
    <property type="term" value="P:DNA replication initiation"/>
    <property type="evidence" value="ECO:0007669"/>
    <property type="project" value="InterPro"/>
</dbReference>
<gene>
    <name evidence="3" type="ORF">SPTER_31070</name>
</gene>
<dbReference type="InterPro" id="IPR036388">
    <property type="entry name" value="WH-like_DNA-bd_sf"/>
</dbReference>
<dbReference type="Pfam" id="PF21205">
    <property type="entry name" value="Rep3_C"/>
    <property type="match status" value="1"/>
</dbReference>
<dbReference type="Gene3D" id="1.10.10.10">
    <property type="entry name" value="Winged helix-like DNA-binding domain superfamily/Winged helix DNA-binding domain"/>
    <property type="match status" value="2"/>
</dbReference>
<reference evidence="3 4" key="1">
    <citation type="submission" date="2019-02" db="EMBL/GenBank/DDBJ databases">
        <title>Closed genome of Sporomusa termitida DSM 4440.</title>
        <authorList>
            <person name="Poehlein A."/>
            <person name="Daniel R."/>
        </authorList>
    </citation>
    <scope>NUCLEOTIDE SEQUENCE [LARGE SCALE GENOMIC DNA]</scope>
    <source>
        <strain evidence="3 4">DSM 4440</strain>
    </source>
</reference>